<dbReference type="PANTHER" id="PTHR21616">
    <property type="entry name" value="CENTROSOME SPINDLE POLE ASSOCIATED PROTEIN"/>
    <property type="match status" value="1"/>
</dbReference>
<protein>
    <recommendedName>
        <fullName evidence="5">CCDC66 domain-containing protein</fullName>
    </recommendedName>
</protein>
<keyword evidence="1" id="KW-0175">Coiled coil</keyword>
<dbReference type="EMBL" id="UYRX01000081">
    <property type="protein sequence ID" value="VDK72986.1"/>
    <property type="molecule type" value="Genomic_DNA"/>
</dbReference>
<feature type="region of interest" description="Disordered" evidence="2">
    <location>
        <begin position="518"/>
        <end position="596"/>
    </location>
</feature>
<feature type="compositionally biased region" description="Polar residues" evidence="2">
    <location>
        <begin position="269"/>
        <end position="278"/>
    </location>
</feature>
<dbReference type="OMA" id="WEKKKEH"/>
<dbReference type="OrthoDB" id="5856682at2759"/>
<feature type="coiled-coil region" evidence="1">
    <location>
        <begin position="343"/>
        <end position="411"/>
    </location>
</feature>
<reference evidence="3 4" key="1">
    <citation type="submission" date="2018-08" db="EMBL/GenBank/DDBJ databases">
        <authorList>
            <person name="Laetsch R D."/>
            <person name="Stevens L."/>
            <person name="Kumar S."/>
            <person name="Blaxter L. M."/>
        </authorList>
    </citation>
    <scope>NUCLEOTIDE SEQUENCE [LARGE SCALE GENOMIC DNA]</scope>
</reference>
<proteinExistence type="predicted"/>
<evidence type="ECO:0000256" key="2">
    <source>
        <dbReference type="SAM" id="MobiDB-lite"/>
    </source>
</evidence>
<dbReference type="STRING" id="42156.A0A3P6SEI6"/>
<dbReference type="GO" id="GO:0005813">
    <property type="term" value="C:centrosome"/>
    <property type="evidence" value="ECO:0007669"/>
    <property type="project" value="InterPro"/>
</dbReference>
<evidence type="ECO:0000313" key="3">
    <source>
        <dbReference type="EMBL" id="VDK72986.1"/>
    </source>
</evidence>
<accession>A0A3P6SEI6</accession>
<dbReference type="AlphaFoldDB" id="A0A3P6SEI6"/>
<feature type="compositionally biased region" description="Low complexity" evidence="2">
    <location>
        <begin position="257"/>
        <end position="268"/>
    </location>
</feature>
<name>A0A3P6SEI6_LITSI</name>
<sequence length="596" mass="67046">MVRTYTWNPSTQSNLKIIGNFNNEDEKTVTNLLPTEQTNLLYSAQRFSNNPIYTLNYKDSEVPNTSANASSNDGTQNDDATSTVSSADNTHTQCPMHTSHSHATSLQQPHDQPHPICYPTLHDFPTNSCHWRSHLFFPSQLAAPVVPEQTTNLKPIDLWYLRPVKIGNKIYYEPVSSSAALYSTPASIVSHTVTPVNLISIPNNAQPQNGNLSYLPSATITPVLVDDINGQNKCLHFETAGINHSINSRFGHFNTNGSSDLSSTTSGTPQPNSEVCGTPWQTSLSATSLNRETNKISTASVYKNSQCHASCSYQLNGSPCQHSLSHTTTPAVQDQCCWKVTAIDSAEQYKRDLQLQIEQNRHRREEERKRELEIERKEMIKFEEYRRKVQQEIEEEERKEKEKILEAQRRAARMRAVQDEVALKVRREAENRTGLNVCCGGEDTSLLLSEDTRTMEEQTSSTAQPNHVGRWEKKKEHVNGSNTQRSVHSPVIPTLRKKNGISSDLTRNTAFEIPANNASASSCVPYGPNNKWHSSSRLSRRCCHSSPTSRRNNSLDSVRLHRKSSHTYHEDQSSLSSLRKNNESELKHETRSSHAL</sequence>
<dbReference type="GO" id="GO:0000922">
    <property type="term" value="C:spindle pole"/>
    <property type="evidence" value="ECO:0007669"/>
    <property type="project" value="InterPro"/>
</dbReference>
<feature type="compositionally biased region" description="Basic and acidic residues" evidence="2">
    <location>
        <begin position="469"/>
        <end position="478"/>
    </location>
</feature>
<keyword evidence="4" id="KW-1185">Reference proteome</keyword>
<feature type="region of interest" description="Disordered" evidence="2">
    <location>
        <begin position="257"/>
        <end position="278"/>
    </location>
</feature>
<feature type="compositionally biased region" description="Polar residues" evidence="2">
    <location>
        <begin position="62"/>
        <end position="110"/>
    </location>
</feature>
<feature type="region of interest" description="Disordered" evidence="2">
    <location>
        <begin position="452"/>
        <end position="500"/>
    </location>
</feature>
<dbReference type="GO" id="GO:0005874">
    <property type="term" value="C:microtubule"/>
    <property type="evidence" value="ECO:0007669"/>
    <property type="project" value="InterPro"/>
</dbReference>
<dbReference type="InterPro" id="IPR026708">
    <property type="entry name" value="CSPP1"/>
</dbReference>
<feature type="region of interest" description="Disordered" evidence="2">
    <location>
        <begin position="58"/>
        <end position="111"/>
    </location>
</feature>
<dbReference type="PANTHER" id="PTHR21616:SF2">
    <property type="entry name" value="CENTROSOME AND SPINDLE POLE-ASSOCIATED PROTEIN 1"/>
    <property type="match status" value="1"/>
</dbReference>
<dbReference type="Proteomes" id="UP000277928">
    <property type="component" value="Unassembled WGS sequence"/>
</dbReference>
<evidence type="ECO:0008006" key="5">
    <source>
        <dbReference type="Google" id="ProtNLM"/>
    </source>
</evidence>
<gene>
    <name evidence="3" type="ORF">NLS_LOCUS1956</name>
</gene>
<feature type="compositionally biased region" description="Polar residues" evidence="2">
    <location>
        <begin position="547"/>
        <end position="556"/>
    </location>
</feature>
<evidence type="ECO:0000313" key="4">
    <source>
        <dbReference type="Proteomes" id="UP000277928"/>
    </source>
</evidence>
<dbReference type="GO" id="GO:0032467">
    <property type="term" value="P:positive regulation of cytokinesis"/>
    <property type="evidence" value="ECO:0007669"/>
    <property type="project" value="InterPro"/>
</dbReference>
<evidence type="ECO:0000256" key="1">
    <source>
        <dbReference type="SAM" id="Coils"/>
    </source>
</evidence>
<organism evidence="3 4">
    <name type="scientific">Litomosoides sigmodontis</name>
    <name type="common">Filarial nematode worm</name>
    <dbReference type="NCBI Taxonomy" id="42156"/>
    <lineage>
        <taxon>Eukaryota</taxon>
        <taxon>Metazoa</taxon>
        <taxon>Ecdysozoa</taxon>
        <taxon>Nematoda</taxon>
        <taxon>Chromadorea</taxon>
        <taxon>Rhabditida</taxon>
        <taxon>Spirurina</taxon>
        <taxon>Spiruromorpha</taxon>
        <taxon>Filarioidea</taxon>
        <taxon>Onchocercidae</taxon>
        <taxon>Litomosoides</taxon>
    </lineage>
</organism>
<feature type="compositionally biased region" description="Basic and acidic residues" evidence="2">
    <location>
        <begin position="580"/>
        <end position="596"/>
    </location>
</feature>